<dbReference type="Proteomes" id="UP000007518">
    <property type="component" value="Segment"/>
</dbReference>
<evidence type="ECO:0000313" key="2">
    <source>
        <dbReference type="Proteomes" id="UP000007518"/>
    </source>
</evidence>
<name>H6WBP1_9CAUD</name>
<dbReference type="KEGG" id="vg:14698243"/>
<dbReference type="GeneID" id="14698243"/>
<sequence>MGEQYNFHAEAEDLLQRAMRSFAAWLAENWTITAQEAETLTKPTTAPSEYARGYNDALSAVSDALETWLENGAMIDG</sequence>
<proteinExistence type="predicted"/>
<keyword evidence="2" id="KW-1185">Reference proteome</keyword>
<dbReference type="OrthoDB" id="41406at10239"/>
<evidence type="ECO:0000313" key="1">
    <source>
        <dbReference type="EMBL" id="AFA44878.1"/>
    </source>
</evidence>
<dbReference type="RefSeq" id="YP_007518420.1">
    <property type="nucleotide sequence ID" value="NC_020489.1"/>
</dbReference>
<protein>
    <submittedName>
        <fullName evidence="1">PRK12775-containing protein</fullName>
    </submittedName>
</protein>
<accession>H6WBP1</accession>
<organism evidence="1 2">
    <name type="scientific">Rhodobacter phage RcapNL</name>
    <dbReference type="NCBI Taxonomy" id="1131316"/>
    <lineage>
        <taxon>Viruses</taxon>
        <taxon>Duplodnaviria</taxon>
        <taxon>Heunggongvirae</taxon>
        <taxon>Uroviricota</taxon>
        <taxon>Caudoviricetes</taxon>
        <taxon>Capnelvirus</taxon>
        <taxon>Capnelvirus RcapNL</taxon>
    </lineage>
</organism>
<reference evidence="1 2" key="1">
    <citation type="submission" date="2011-11" db="EMBL/GenBank/DDBJ databases">
        <authorList>
            <person name="Hynes A.P."/>
            <person name="Lang A.S."/>
        </authorList>
    </citation>
    <scope>NUCLEOTIDE SEQUENCE [LARGE SCALE GENOMIC DNA]</scope>
</reference>
<gene>
    <name evidence="1" type="ORF">RcapNL_00038</name>
</gene>
<dbReference type="EMBL" id="JQ066768">
    <property type="protein sequence ID" value="AFA44878.1"/>
    <property type="molecule type" value="Genomic_DNA"/>
</dbReference>